<evidence type="ECO:0000256" key="1">
    <source>
        <dbReference type="PROSITE-ProRule" id="PRU00169"/>
    </source>
</evidence>
<dbReference type="Proteomes" id="UP000595064">
    <property type="component" value="Chromosome"/>
</dbReference>
<evidence type="ECO:0000313" key="6">
    <source>
        <dbReference type="Proteomes" id="UP000183417"/>
    </source>
</evidence>
<evidence type="ECO:0000259" key="3">
    <source>
        <dbReference type="PROSITE" id="PS51832"/>
    </source>
</evidence>
<dbReference type="InterPro" id="IPR003607">
    <property type="entry name" value="HD/PDEase_dom"/>
</dbReference>
<dbReference type="PANTHER" id="PTHR45228:SF5">
    <property type="entry name" value="CYCLIC DI-GMP PHOSPHODIESTERASE VC_1348-RELATED"/>
    <property type="match status" value="1"/>
</dbReference>
<dbReference type="PROSITE" id="PS51832">
    <property type="entry name" value="HD_GYP"/>
    <property type="match status" value="1"/>
</dbReference>
<dbReference type="EMBL" id="CP065748">
    <property type="protein sequence ID" value="QPS79579.1"/>
    <property type="molecule type" value="Genomic_DNA"/>
</dbReference>
<dbReference type="KEGG" id="dla:I6G47_21525"/>
<name>A0A1H3HU65_9BURK</name>
<dbReference type="PANTHER" id="PTHR45228">
    <property type="entry name" value="CYCLIC DI-GMP PHOSPHODIESTERASE TM_0186-RELATED"/>
    <property type="match status" value="1"/>
</dbReference>
<feature type="domain" description="HD-GYP" evidence="3">
    <location>
        <begin position="136"/>
        <end position="333"/>
    </location>
</feature>
<dbReference type="Gene3D" id="1.10.3210.10">
    <property type="entry name" value="Hypothetical protein af1432"/>
    <property type="match status" value="1"/>
</dbReference>
<evidence type="ECO:0000313" key="7">
    <source>
        <dbReference type="Proteomes" id="UP000595064"/>
    </source>
</evidence>
<feature type="modified residue" description="4-aspartylphosphate" evidence="1">
    <location>
        <position position="61"/>
    </location>
</feature>
<keyword evidence="7" id="KW-1185">Reference proteome</keyword>
<dbReference type="SMART" id="SM00471">
    <property type="entry name" value="HDc"/>
    <property type="match status" value="1"/>
</dbReference>
<dbReference type="InterPro" id="IPR001789">
    <property type="entry name" value="Sig_transdc_resp-reg_receiver"/>
</dbReference>
<dbReference type="CDD" id="cd19920">
    <property type="entry name" value="REC_PA4781-like"/>
    <property type="match status" value="1"/>
</dbReference>
<protein>
    <submittedName>
        <fullName evidence="4 5">Two-component system response regulator</fullName>
    </submittedName>
</protein>
<dbReference type="AlphaFoldDB" id="A0A1H3HU65"/>
<dbReference type="Pfam" id="PF00072">
    <property type="entry name" value="Response_reg"/>
    <property type="match status" value="1"/>
</dbReference>
<feature type="domain" description="Response regulatory" evidence="2">
    <location>
        <begin position="14"/>
        <end position="128"/>
    </location>
</feature>
<organism evidence="5 6">
    <name type="scientific">Delftia lacustris</name>
    <dbReference type="NCBI Taxonomy" id="558537"/>
    <lineage>
        <taxon>Bacteria</taxon>
        <taxon>Pseudomonadati</taxon>
        <taxon>Pseudomonadota</taxon>
        <taxon>Betaproteobacteria</taxon>
        <taxon>Burkholderiales</taxon>
        <taxon>Comamonadaceae</taxon>
        <taxon>Delftia</taxon>
    </lineage>
</organism>
<evidence type="ECO:0000313" key="4">
    <source>
        <dbReference type="EMBL" id="QPS79579.1"/>
    </source>
</evidence>
<dbReference type="EMBL" id="FNPE01000003">
    <property type="protein sequence ID" value="SDY18294.1"/>
    <property type="molecule type" value="Genomic_DNA"/>
</dbReference>
<dbReference type="SUPFAM" id="SSF109604">
    <property type="entry name" value="HD-domain/PDEase-like"/>
    <property type="match status" value="1"/>
</dbReference>
<dbReference type="GO" id="GO:0000160">
    <property type="term" value="P:phosphorelay signal transduction system"/>
    <property type="evidence" value="ECO:0007669"/>
    <property type="project" value="InterPro"/>
</dbReference>
<evidence type="ECO:0000313" key="5">
    <source>
        <dbReference type="EMBL" id="SDY18294.1"/>
    </source>
</evidence>
<dbReference type="Proteomes" id="UP000183417">
    <property type="component" value="Unassembled WGS sequence"/>
</dbReference>
<dbReference type="Gene3D" id="3.40.50.2300">
    <property type="match status" value="1"/>
</dbReference>
<keyword evidence="1" id="KW-0597">Phosphoprotein</keyword>
<gene>
    <name evidence="4" type="ORF">I6G47_21525</name>
    <name evidence="5" type="ORF">SAMN05421547_10323</name>
</gene>
<dbReference type="PROSITE" id="PS50110">
    <property type="entry name" value="RESPONSE_REGULATORY"/>
    <property type="match status" value="1"/>
</dbReference>
<dbReference type="SUPFAM" id="SSF52172">
    <property type="entry name" value="CheY-like"/>
    <property type="match status" value="1"/>
</dbReference>
<dbReference type="GO" id="GO:0008081">
    <property type="term" value="F:phosphoric diester hydrolase activity"/>
    <property type="evidence" value="ECO:0007669"/>
    <property type="project" value="UniProtKB-ARBA"/>
</dbReference>
<dbReference type="RefSeq" id="WP_016447218.1">
    <property type="nucleotide sequence ID" value="NZ_AP025556.1"/>
</dbReference>
<proteinExistence type="predicted"/>
<evidence type="ECO:0000259" key="2">
    <source>
        <dbReference type="PROSITE" id="PS50110"/>
    </source>
</evidence>
<dbReference type="InterPro" id="IPR037522">
    <property type="entry name" value="HD_GYP_dom"/>
</dbReference>
<reference evidence="4 7" key="2">
    <citation type="submission" date="2020-12" db="EMBL/GenBank/DDBJ databases">
        <title>FDA dAtabase for Regulatory Grade micrObial Sequences (FDA-ARGOS): Supporting development and validation of Infectious Disease Dx tests.</title>
        <authorList>
            <person name="Sproer C."/>
            <person name="Gronow S."/>
            <person name="Severitt S."/>
            <person name="Schroder I."/>
            <person name="Tallon L."/>
            <person name="Sadzewicz L."/>
            <person name="Zhao X."/>
            <person name="Boylan J."/>
            <person name="Ott S."/>
            <person name="Bowen H."/>
            <person name="Vavikolanu K."/>
            <person name="Mehta A."/>
            <person name="Aluvathingal J."/>
            <person name="Nadendla S."/>
            <person name="Lowell S."/>
            <person name="Myers T."/>
            <person name="Yan Y."/>
            <person name="Sichtig H."/>
        </authorList>
    </citation>
    <scope>NUCLEOTIDE SEQUENCE [LARGE SCALE GENOMIC DNA]</scope>
    <source>
        <strain evidence="4 7">FDAARGOS_890</strain>
    </source>
</reference>
<dbReference type="CDD" id="cd00077">
    <property type="entry name" value="HDc"/>
    <property type="match status" value="1"/>
</dbReference>
<dbReference type="Pfam" id="PF13487">
    <property type="entry name" value="HD_5"/>
    <property type="match status" value="1"/>
</dbReference>
<accession>A0A1H3HU65</accession>
<dbReference type="SMART" id="SM00448">
    <property type="entry name" value="REC"/>
    <property type="match status" value="1"/>
</dbReference>
<sequence length="333" mass="37210">MNAPNLLATDKRPRLLLVDDDPTNLHVLRQILGEDYRLSFATDGRKALQLAQHQPDLILLDIMMPELDGYAVCRQLKAQADTARIPVIFITALSDGQDEALGFASGAVDYIVKPVRAPVVRARVRNHLSLVKLDELRSTRLQIVQRLGRAAEYRDNETGMHVIRMSHYAKTLALAAGCTDEWADDLLNAAPMHDVGKIGIPDAILLKNGPLTAEEWTVMRRHPQIGAEIIGEHDSQVLQMAYSIALTHHEKWDGTGYPQGLAGEDIPLASRIVAVADVFDALTTERPYKHAWTVDDAMDHIEQQAGAHFDPRLVPLFIGLRPQLEDIRERWKD</sequence>
<dbReference type="InterPro" id="IPR011006">
    <property type="entry name" value="CheY-like_superfamily"/>
</dbReference>
<dbReference type="GeneID" id="94689260"/>
<dbReference type="InterPro" id="IPR052020">
    <property type="entry name" value="Cyclic_di-GMP/3'3'-cGAMP_PDE"/>
</dbReference>
<reference evidence="5 6" key="1">
    <citation type="submission" date="2016-10" db="EMBL/GenBank/DDBJ databases">
        <authorList>
            <person name="de Groot N.N."/>
        </authorList>
    </citation>
    <scope>NUCLEOTIDE SEQUENCE [LARGE SCALE GENOMIC DNA]</scope>
    <source>
        <strain evidence="5 6">LMG 24775</strain>
    </source>
</reference>